<gene>
    <name evidence="1" type="ORF">PIQ37_06120</name>
</gene>
<protein>
    <submittedName>
        <fullName evidence="1">Uncharacterized protein</fullName>
    </submittedName>
</protein>
<name>A0ABU9L968_9XANT</name>
<sequence length="332" mass="36577">MSIVSAERAIELISLAPWPDDDVLRVFWLQVEGSREQMAVSLRTTLGKEEVFAVVVRDDSFKIANRVLADINLLLEACRDQLVQAKESRAERVTIVVLVKESFSRAQVGSPITLPAWFPVRPGLHTHLYLTDLVGLSNGTPLSGPEAQVDRVAELVFHLEHALVDALQTLQATDPSRAEGFLCNLMDKSTVNVAQRIDKYRAHLSSVGLPRGYRPNASEATNSIVSDMLRLFLSRSIDDTAKAAKQLGGHLPKAARLLKPSYLGVALRPRGAHVVSTRNWFALIVGVYQSYQLMNAAAHAGDYGLYPPALVHYSSCDLQLFLEGAHELLAYE</sequence>
<keyword evidence="2" id="KW-1185">Reference proteome</keyword>
<dbReference type="EMBL" id="JAQJCQ010000003">
    <property type="protein sequence ID" value="MEL4890993.1"/>
    <property type="molecule type" value="Genomic_DNA"/>
</dbReference>
<accession>A0ABU9L968</accession>
<proteinExistence type="predicted"/>
<comment type="caution">
    <text evidence="1">The sequence shown here is derived from an EMBL/GenBank/DDBJ whole genome shotgun (WGS) entry which is preliminary data.</text>
</comment>
<organism evidence="1 2">
    <name type="scientific">Xanthomonas protegens</name>
    <dbReference type="NCBI Taxonomy" id="3380705"/>
    <lineage>
        <taxon>Bacteria</taxon>
        <taxon>Pseudomonadati</taxon>
        <taxon>Pseudomonadota</taxon>
        <taxon>Gammaproteobacteria</taxon>
        <taxon>Lysobacterales</taxon>
        <taxon>Lysobacteraceae</taxon>
        <taxon>Xanthomonas</taxon>
    </lineage>
</organism>
<reference evidence="1 2" key="1">
    <citation type="journal article" date="2024" name="FEMS Microbiol. Lett.">
        <title>Xanthomonas protegens sp. nov., a novel rice seed-associated bacterium, provides in vivo protection against X. oryzae pv. oryzae, the bacterial leaf blight pathogen.</title>
        <authorList>
            <person name="Rana R."/>
            <person name="Sharma A."/>
            <person name="Madhavan V.N."/>
            <person name="Korpole S."/>
            <person name="Sonti R.V."/>
            <person name="Patel H.K."/>
            <person name="Patil P.B."/>
        </authorList>
    </citation>
    <scope>NUCLEOTIDE SEQUENCE [LARGE SCALE GENOMIC DNA]</scope>
    <source>
        <strain evidence="1 2">PPL118</strain>
    </source>
</reference>
<evidence type="ECO:0000313" key="2">
    <source>
        <dbReference type="Proteomes" id="UP001486626"/>
    </source>
</evidence>
<dbReference type="RefSeq" id="WP_342072771.1">
    <property type="nucleotide sequence ID" value="NZ_JAQJCQ010000003.1"/>
</dbReference>
<evidence type="ECO:0000313" key="1">
    <source>
        <dbReference type="EMBL" id="MEL4890993.1"/>
    </source>
</evidence>
<dbReference type="Proteomes" id="UP001486626">
    <property type="component" value="Unassembled WGS sequence"/>
</dbReference>